<feature type="domain" description="Transcobalamin-like C-terminal" evidence="1">
    <location>
        <begin position="24"/>
        <end position="103"/>
    </location>
</feature>
<sequence length="128" mass="13963">MVTITITGGPSVQVPWQQGMNGQTAIEAAYNALSPQKSFTYVLQYYGSQLGYLVEMINGTYDSFLSTYAPYFFWDFIVNGTASNTGIDNTTINDGDIITFTYTTYNAISHADTTLATKFAAKSATISN</sequence>
<dbReference type="EMBL" id="JBHLTS010000022">
    <property type="protein sequence ID" value="MFC0515124.1"/>
    <property type="molecule type" value="Genomic_DNA"/>
</dbReference>
<evidence type="ECO:0000259" key="1">
    <source>
        <dbReference type="Pfam" id="PF14478"/>
    </source>
</evidence>
<dbReference type="RefSeq" id="WP_377022963.1">
    <property type="nucleotide sequence ID" value="NZ_JBHLTS010000022.1"/>
</dbReference>
<dbReference type="Proteomes" id="UP001589828">
    <property type="component" value="Unassembled WGS sequence"/>
</dbReference>
<accession>A0ABV6L6M1</accession>
<gene>
    <name evidence="2" type="ORF">ACFFGT_12975</name>
</gene>
<proteinExistence type="predicted"/>
<dbReference type="Gene3D" id="2.170.130.30">
    <property type="match status" value="1"/>
</dbReference>
<dbReference type="Pfam" id="PF14478">
    <property type="entry name" value="DUF4430"/>
    <property type="match status" value="1"/>
</dbReference>
<protein>
    <submittedName>
        <fullName evidence="2">DUF4430 domain-containing protein</fullName>
    </submittedName>
</protein>
<organism evidence="2 3">
    <name type="scientific">Mucilaginibacter angelicae</name>
    <dbReference type="NCBI Taxonomy" id="869718"/>
    <lineage>
        <taxon>Bacteria</taxon>
        <taxon>Pseudomonadati</taxon>
        <taxon>Bacteroidota</taxon>
        <taxon>Sphingobacteriia</taxon>
        <taxon>Sphingobacteriales</taxon>
        <taxon>Sphingobacteriaceae</taxon>
        <taxon>Mucilaginibacter</taxon>
    </lineage>
</organism>
<evidence type="ECO:0000313" key="3">
    <source>
        <dbReference type="Proteomes" id="UP001589828"/>
    </source>
</evidence>
<evidence type="ECO:0000313" key="2">
    <source>
        <dbReference type="EMBL" id="MFC0515124.1"/>
    </source>
</evidence>
<keyword evidence="3" id="KW-1185">Reference proteome</keyword>
<reference evidence="2 3" key="1">
    <citation type="submission" date="2024-09" db="EMBL/GenBank/DDBJ databases">
        <authorList>
            <person name="Sun Q."/>
            <person name="Mori K."/>
        </authorList>
    </citation>
    <scope>NUCLEOTIDE SEQUENCE [LARGE SCALE GENOMIC DNA]</scope>
    <source>
        <strain evidence="2 3">NCAIM B.02415</strain>
    </source>
</reference>
<name>A0ABV6L6M1_9SPHI</name>
<dbReference type="InterPro" id="IPR027954">
    <property type="entry name" value="Transcobalamin-like_C"/>
</dbReference>
<comment type="caution">
    <text evidence="2">The sequence shown here is derived from an EMBL/GenBank/DDBJ whole genome shotgun (WGS) entry which is preliminary data.</text>
</comment>